<dbReference type="InterPro" id="IPR002931">
    <property type="entry name" value="Transglutaminase-like"/>
</dbReference>
<accession>A0A9D1LXH8</accession>
<evidence type="ECO:0000256" key="1">
    <source>
        <dbReference type="SAM" id="SignalP"/>
    </source>
</evidence>
<evidence type="ECO:0000313" key="3">
    <source>
        <dbReference type="EMBL" id="HIU49800.1"/>
    </source>
</evidence>
<dbReference type="Gene3D" id="1.10.1330.10">
    <property type="entry name" value="Dockerin domain"/>
    <property type="match status" value="1"/>
</dbReference>
<gene>
    <name evidence="3" type="ORF">IAD22_02135</name>
</gene>
<dbReference type="InterPro" id="IPR036439">
    <property type="entry name" value="Dockerin_dom_sf"/>
</dbReference>
<dbReference type="InterPro" id="IPR016134">
    <property type="entry name" value="Dockerin_dom"/>
</dbReference>
<dbReference type="EMBL" id="DVNG01000031">
    <property type="protein sequence ID" value="HIU49800.1"/>
    <property type="molecule type" value="Genomic_DNA"/>
</dbReference>
<dbReference type="InterPro" id="IPR002105">
    <property type="entry name" value="Dockerin_1_rpt"/>
</dbReference>
<dbReference type="PROSITE" id="PS51766">
    <property type="entry name" value="DOCKERIN"/>
    <property type="match status" value="1"/>
</dbReference>
<name>A0A9D1LXH8_9FIRM</name>
<sequence length="517" mass="57996">MKLRKRFISAFLSLCMVISLASVAVSAQEEEEISYATSEYITFSNPDDDNIGEIVEDLYEAKMTVISGLESLQRKIDVRGMGVTRDVVQDFYMSILFDNPQFFYVFTYLKYGYVGDEVLYIYPQYITSNKNPGEDTEQEIAQQNIEIGKMQEAFDRNTQQLLSSVDESMTDEEKILALHDALVCHVSYSKESTGKYKNSIYTAYGAIVEGTGVCQSYALAYEYLVRLAGIQDIHIVSNTIHSWNMVKLDGNWYHIDATFDDPVSDVNGRVLHKYFLISDKKLSENDSSESHGTWAPNYSAESTKYDSGDYYWLDTESQVIFDGGKIYYVDMSSNTSAGSKMGIITQIDESGKKTQLAKTEDLWSAGTGFYAGNYTRLFKEGDYLYFNNSTTVMRVNVNDCKQEVVYTLPDDIKESNCIYGLKKGDNTIYIGYGKTPTSVMTIVEYKYDFNSGTAPEYEMGDVNHDNILSIADVTAVQSYIAGNSVEIDISLADMDKDSLITIGDCTAIQKIIAGMAA</sequence>
<protein>
    <recommendedName>
        <fullName evidence="2">Dockerin domain-containing protein</fullName>
    </recommendedName>
</protein>
<dbReference type="Proteomes" id="UP000824118">
    <property type="component" value="Unassembled WGS sequence"/>
</dbReference>
<dbReference type="Pfam" id="PF01841">
    <property type="entry name" value="Transglut_core"/>
    <property type="match status" value="1"/>
</dbReference>
<dbReference type="AlphaFoldDB" id="A0A9D1LXH8"/>
<comment type="caution">
    <text evidence="3">The sequence shown here is derived from an EMBL/GenBank/DDBJ whole genome shotgun (WGS) entry which is preliminary data.</text>
</comment>
<dbReference type="CDD" id="cd14256">
    <property type="entry name" value="Dockerin_I"/>
    <property type="match status" value="1"/>
</dbReference>
<feature type="signal peptide" evidence="1">
    <location>
        <begin position="1"/>
        <end position="27"/>
    </location>
</feature>
<evidence type="ECO:0000313" key="4">
    <source>
        <dbReference type="Proteomes" id="UP000824118"/>
    </source>
</evidence>
<reference evidence="3" key="2">
    <citation type="journal article" date="2021" name="PeerJ">
        <title>Extensive microbial diversity within the chicken gut microbiome revealed by metagenomics and culture.</title>
        <authorList>
            <person name="Gilroy R."/>
            <person name="Ravi A."/>
            <person name="Getino M."/>
            <person name="Pursley I."/>
            <person name="Horton D.L."/>
            <person name="Alikhan N.F."/>
            <person name="Baker D."/>
            <person name="Gharbi K."/>
            <person name="Hall N."/>
            <person name="Watson M."/>
            <person name="Adriaenssens E.M."/>
            <person name="Foster-Nyarko E."/>
            <person name="Jarju S."/>
            <person name="Secka A."/>
            <person name="Antonio M."/>
            <person name="Oren A."/>
            <person name="Chaudhuri R.R."/>
            <person name="La Ragione R."/>
            <person name="Hildebrand F."/>
            <person name="Pallen M.J."/>
        </authorList>
    </citation>
    <scope>NUCLEOTIDE SEQUENCE</scope>
    <source>
        <strain evidence="3">ChiGjej1B1-1684</strain>
    </source>
</reference>
<evidence type="ECO:0000259" key="2">
    <source>
        <dbReference type="PROSITE" id="PS51766"/>
    </source>
</evidence>
<dbReference type="Gene3D" id="3.10.620.30">
    <property type="match status" value="1"/>
</dbReference>
<dbReference type="GO" id="GO:0004553">
    <property type="term" value="F:hydrolase activity, hydrolyzing O-glycosyl compounds"/>
    <property type="evidence" value="ECO:0007669"/>
    <property type="project" value="InterPro"/>
</dbReference>
<feature type="chain" id="PRO_5039676599" description="Dockerin domain-containing protein" evidence="1">
    <location>
        <begin position="28"/>
        <end position="517"/>
    </location>
</feature>
<dbReference type="Pfam" id="PF00404">
    <property type="entry name" value="Dockerin_1"/>
    <property type="match status" value="1"/>
</dbReference>
<proteinExistence type="predicted"/>
<dbReference type="GO" id="GO:0000272">
    <property type="term" value="P:polysaccharide catabolic process"/>
    <property type="evidence" value="ECO:0007669"/>
    <property type="project" value="InterPro"/>
</dbReference>
<reference evidence="3" key="1">
    <citation type="submission" date="2020-10" db="EMBL/GenBank/DDBJ databases">
        <authorList>
            <person name="Gilroy R."/>
        </authorList>
    </citation>
    <scope>NUCLEOTIDE SEQUENCE</scope>
    <source>
        <strain evidence="3">ChiGjej1B1-1684</strain>
    </source>
</reference>
<organism evidence="3 4">
    <name type="scientific">Candidatus Limousia pullorum</name>
    <dbReference type="NCBI Taxonomy" id="2840860"/>
    <lineage>
        <taxon>Bacteria</taxon>
        <taxon>Bacillati</taxon>
        <taxon>Bacillota</taxon>
        <taxon>Clostridia</taxon>
        <taxon>Eubacteriales</taxon>
        <taxon>Oscillospiraceae</taxon>
        <taxon>Oscillospiraceae incertae sedis</taxon>
        <taxon>Candidatus Limousia</taxon>
    </lineage>
</organism>
<dbReference type="InterPro" id="IPR038765">
    <property type="entry name" value="Papain-like_cys_pep_sf"/>
</dbReference>
<dbReference type="SUPFAM" id="SSF54001">
    <property type="entry name" value="Cysteine proteinases"/>
    <property type="match status" value="1"/>
</dbReference>
<keyword evidence="1" id="KW-0732">Signal</keyword>
<feature type="domain" description="Dockerin" evidence="2">
    <location>
        <begin position="455"/>
        <end position="517"/>
    </location>
</feature>
<dbReference type="SUPFAM" id="SSF63446">
    <property type="entry name" value="Type I dockerin domain"/>
    <property type="match status" value="1"/>
</dbReference>